<sequence>MKFLPFLTLYAVANLIAPAYAIPYKGALIYRAVDKNDKEIVIFSGEPDGSITVKAGTVKQPYAGIANRCGMVRIPDRFKNIMSIKVGITTTDTTNLTVMNMPHCHKVTGKMTPTIMETFRLPSGTVVNVGNEPENPVTVEVTKFVTRTLKMNACGFAVLRSEKDKEPFYMIRVEETNYEIFQLPNANKAPKCFDGEGYLPNSWNN</sequence>
<evidence type="ECO:0000313" key="1">
    <source>
        <dbReference type="EMBL" id="MBD2778664.1"/>
    </source>
</evidence>
<organism evidence="1 2">
    <name type="scientific">Iningainema tapete BLCC-T55</name>
    <dbReference type="NCBI Taxonomy" id="2748662"/>
    <lineage>
        <taxon>Bacteria</taxon>
        <taxon>Bacillati</taxon>
        <taxon>Cyanobacteriota</taxon>
        <taxon>Cyanophyceae</taxon>
        <taxon>Nostocales</taxon>
        <taxon>Scytonemataceae</taxon>
        <taxon>Iningainema tapete</taxon>
    </lineage>
</organism>
<dbReference type="EMBL" id="JACXAE010000132">
    <property type="protein sequence ID" value="MBD2778664.1"/>
    <property type="molecule type" value="Genomic_DNA"/>
</dbReference>
<gene>
    <name evidence="1" type="ORF">ICL16_43130</name>
</gene>
<dbReference type="Proteomes" id="UP000629098">
    <property type="component" value="Unassembled WGS sequence"/>
</dbReference>
<evidence type="ECO:0000313" key="2">
    <source>
        <dbReference type="Proteomes" id="UP000629098"/>
    </source>
</evidence>
<protein>
    <submittedName>
        <fullName evidence="1">Uncharacterized protein</fullName>
    </submittedName>
</protein>
<name>A0A8J7C9Y5_9CYAN</name>
<comment type="caution">
    <text evidence="1">The sequence shown here is derived from an EMBL/GenBank/DDBJ whole genome shotgun (WGS) entry which is preliminary data.</text>
</comment>
<dbReference type="RefSeq" id="WP_190838631.1">
    <property type="nucleotide sequence ID" value="NZ_CAWPPI010000132.1"/>
</dbReference>
<reference evidence="1" key="1">
    <citation type="submission" date="2020-09" db="EMBL/GenBank/DDBJ databases">
        <title>Iningainema tapete sp. nov. (Scytonemataceae, Cyanobacteria) from greenhouses in central Florida (USA) produces two types of nodularin with biosynthetic potential for microcystin-LR and anabaenopeptins.</title>
        <authorList>
            <person name="Berthold D.E."/>
            <person name="Lefler F.W."/>
            <person name="Huang I.-S."/>
            <person name="Abdulla H."/>
            <person name="Zimba P.V."/>
            <person name="Laughinghouse H.D. IV."/>
        </authorList>
    </citation>
    <scope>NUCLEOTIDE SEQUENCE</scope>
    <source>
        <strain evidence="1">BLCCT55</strain>
    </source>
</reference>
<keyword evidence="2" id="KW-1185">Reference proteome</keyword>
<proteinExistence type="predicted"/>
<accession>A0A8J7C9Y5</accession>
<dbReference type="AlphaFoldDB" id="A0A8J7C9Y5"/>